<dbReference type="CDD" id="cd13836">
    <property type="entry name" value="IHF_B"/>
    <property type="match status" value="1"/>
</dbReference>
<dbReference type="PRINTS" id="PR01727">
    <property type="entry name" value="DNABINDINGHU"/>
</dbReference>
<gene>
    <name evidence="4" type="primary">ihfB</name>
    <name evidence="4" type="ORF">MAGMO_1984</name>
</gene>
<dbReference type="InterPro" id="IPR010992">
    <property type="entry name" value="IHF-like_DNA-bd_dom_sf"/>
</dbReference>
<dbReference type="SUPFAM" id="SSF47729">
    <property type="entry name" value="IHF-like DNA-binding proteins"/>
    <property type="match status" value="1"/>
</dbReference>
<dbReference type="InterPro" id="IPR000119">
    <property type="entry name" value="Hist_DNA-bd"/>
</dbReference>
<dbReference type="SMART" id="SM00411">
    <property type="entry name" value="BHL"/>
    <property type="match status" value="1"/>
</dbReference>
<dbReference type="GO" id="GO:0003677">
    <property type="term" value="F:DNA binding"/>
    <property type="evidence" value="ECO:0007669"/>
    <property type="project" value="UniProtKB-KW"/>
</dbReference>
<evidence type="ECO:0000256" key="2">
    <source>
        <dbReference type="ARBA" id="ARBA00023125"/>
    </source>
</evidence>
<comment type="similarity">
    <text evidence="1 3">Belongs to the bacterial histone-like protein family.</text>
</comment>
<accession>A0A1S7LJ71</accession>
<dbReference type="PANTHER" id="PTHR33175:SF5">
    <property type="entry name" value="INTEGRATION HOST FACTOR SUBUNIT BETA"/>
    <property type="match status" value="1"/>
</dbReference>
<reference evidence="4" key="1">
    <citation type="submission" date="2015-04" db="EMBL/GenBank/DDBJ databases">
        <authorList>
            <person name="Syromyatnikov M.Y."/>
            <person name="Popov V.N."/>
        </authorList>
    </citation>
    <scope>NUCLEOTIDE SEQUENCE</scope>
    <source>
        <strain evidence="4">MO-1</strain>
    </source>
</reference>
<sequence>MRDCFLFIFRRLAIVIKSELILAMAEKHGLSIEVSSQVVDIVFNEISKGVAMGERTELRGFGVFEPRSRDARIARNPKSGKEVEVPAKTVVHFKPGLELRKRVDK</sequence>
<dbReference type="EMBL" id="LO017727">
    <property type="protein sequence ID" value="CRH06157.1"/>
    <property type="molecule type" value="Genomic_DNA"/>
</dbReference>
<proteinExistence type="inferred from homology"/>
<dbReference type="GO" id="GO:0030527">
    <property type="term" value="F:structural constituent of chromatin"/>
    <property type="evidence" value="ECO:0007669"/>
    <property type="project" value="InterPro"/>
</dbReference>
<evidence type="ECO:0000313" key="4">
    <source>
        <dbReference type="EMBL" id="CRH06157.1"/>
    </source>
</evidence>
<evidence type="ECO:0000256" key="1">
    <source>
        <dbReference type="ARBA" id="ARBA00010529"/>
    </source>
</evidence>
<organism evidence="4">
    <name type="scientific">Magnetococcus massalia (strain MO-1)</name>
    <dbReference type="NCBI Taxonomy" id="451514"/>
    <lineage>
        <taxon>Bacteria</taxon>
        <taxon>Pseudomonadati</taxon>
        <taxon>Pseudomonadota</taxon>
        <taxon>Magnetococcia</taxon>
        <taxon>Magnetococcales</taxon>
        <taxon>Magnetococcaceae</taxon>
        <taxon>Magnetococcus</taxon>
    </lineage>
</organism>
<name>A0A1S7LJ71_MAGMO</name>
<protein>
    <submittedName>
        <fullName evidence="4">Integration host factor (IHF), DNA-binding protein, beta subunit</fullName>
    </submittedName>
</protein>
<dbReference type="Pfam" id="PF00216">
    <property type="entry name" value="Bac_DNA_binding"/>
    <property type="match status" value="1"/>
</dbReference>
<dbReference type="AlphaFoldDB" id="A0A1S7LJ71"/>
<dbReference type="PANTHER" id="PTHR33175">
    <property type="entry name" value="DNA-BINDING PROTEIN HU"/>
    <property type="match status" value="1"/>
</dbReference>
<dbReference type="Gene3D" id="4.10.520.10">
    <property type="entry name" value="IHF-like DNA-binding proteins"/>
    <property type="match status" value="1"/>
</dbReference>
<keyword evidence="2 4" id="KW-0238">DNA-binding</keyword>
<evidence type="ECO:0000256" key="3">
    <source>
        <dbReference type="RuleBase" id="RU003939"/>
    </source>
</evidence>
<dbReference type="GO" id="GO:0005829">
    <property type="term" value="C:cytosol"/>
    <property type="evidence" value="ECO:0007669"/>
    <property type="project" value="TreeGrafter"/>
</dbReference>